<dbReference type="EMBL" id="JACAZE010000026">
    <property type="protein sequence ID" value="KAF7290355.1"/>
    <property type="molecule type" value="Genomic_DNA"/>
</dbReference>
<evidence type="ECO:0000313" key="1">
    <source>
        <dbReference type="EMBL" id="KAF7290355.1"/>
    </source>
</evidence>
<dbReference type="Proteomes" id="UP000613580">
    <property type="component" value="Unassembled WGS sequence"/>
</dbReference>
<organism evidence="1 2">
    <name type="scientific">Mycena chlorophos</name>
    <name type="common">Agaric fungus</name>
    <name type="synonym">Agaricus chlorophos</name>
    <dbReference type="NCBI Taxonomy" id="658473"/>
    <lineage>
        <taxon>Eukaryota</taxon>
        <taxon>Fungi</taxon>
        <taxon>Dikarya</taxon>
        <taxon>Basidiomycota</taxon>
        <taxon>Agaricomycotina</taxon>
        <taxon>Agaricomycetes</taxon>
        <taxon>Agaricomycetidae</taxon>
        <taxon>Agaricales</taxon>
        <taxon>Marasmiineae</taxon>
        <taxon>Mycenaceae</taxon>
        <taxon>Mycena</taxon>
    </lineage>
</organism>
<proteinExistence type="predicted"/>
<evidence type="ECO:0000313" key="2">
    <source>
        <dbReference type="Proteomes" id="UP000613580"/>
    </source>
</evidence>
<dbReference type="OrthoDB" id="3243178at2759"/>
<name>A0A8H6S189_MYCCL</name>
<protein>
    <submittedName>
        <fullName evidence="1">Uncharacterized protein</fullName>
    </submittedName>
</protein>
<keyword evidence="2" id="KW-1185">Reference proteome</keyword>
<sequence length="389" mass="44502">MGVFETYCALCAGPLCNARDAWLSFLEVEPNAEWPPKDGEWRNPPGYPVPSKSKEEIVRIGADDGQYWGEWVCVGPKWKGGCQWVSPLCEQGDYGAILIAGSDEWQQASDVGKYFRTHRGCLSFFCRRLDITPQTLWESFYAPDSDYLRFGEGGNGLFYCVKYYDMDGRNEQEFGYAVQKQTPHEDNPDIVGRWDDPATMEDTVWLLSQPRCPAYPAPISGTGPTEASSGPPGMRVFAVPELLDLVLSWLVGNDEYPLPDLSIHSVLAFYRVNRYLHDTIAIAHQNVFLRLAAQFGWMLPNTPGDWRDWERTELESARHDRDWRAFLIACLRKEDPAVKNRWRMHRMTVQFAHGRSRPKTATAAEWRWRVGKVKVPSALVAPEPFEWEL</sequence>
<dbReference type="AlphaFoldDB" id="A0A8H6S189"/>
<accession>A0A8H6S189</accession>
<reference evidence="1" key="1">
    <citation type="submission" date="2020-05" db="EMBL/GenBank/DDBJ databases">
        <title>Mycena genomes resolve the evolution of fungal bioluminescence.</title>
        <authorList>
            <person name="Tsai I.J."/>
        </authorList>
    </citation>
    <scope>NUCLEOTIDE SEQUENCE</scope>
    <source>
        <strain evidence="1">110903Hualien_Pintung</strain>
    </source>
</reference>
<gene>
    <name evidence="1" type="ORF">HMN09_01293500</name>
</gene>
<comment type="caution">
    <text evidence="1">The sequence shown here is derived from an EMBL/GenBank/DDBJ whole genome shotgun (WGS) entry which is preliminary data.</text>
</comment>